<evidence type="ECO:0000256" key="24">
    <source>
        <dbReference type="SAM" id="Coils"/>
    </source>
</evidence>
<dbReference type="GO" id="GO:0017148">
    <property type="term" value="P:negative regulation of translation"/>
    <property type="evidence" value="ECO:0007669"/>
    <property type="project" value="UniProtKB-ARBA"/>
</dbReference>
<feature type="repeat" description="NHL" evidence="23">
    <location>
        <begin position="619"/>
        <end position="662"/>
    </location>
</feature>
<evidence type="ECO:0000256" key="9">
    <source>
        <dbReference type="ARBA" id="ARBA00022723"/>
    </source>
</evidence>
<dbReference type="Proteomes" id="UP001221898">
    <property type="component" value="Unassembled WGS sequence"/>
</dbReference>
<dbReference type="CDD" id="cd14954">
    <property type="entry name" value="NHL_TRIM71_like"/>
    <property type="match status" value="1"/>
</dbReference>
<keyword evidence="6" id="KW-0217">Developmental protein</keyword>
<dbReference type="PROSITE" id="PS50194">
    <property type="entry name" value="FILAMIN_REPEAT"/>
    <property type="match status" value="1"/>
</dbReference>
<evidence type="ECO:0000256" key="6">
    <source>
        <dbReference type="ARBA" id="ARBA00022473"/>
    </source>
</evidence>
<comment type="similarity">
    <text evidence="4">Belongs to the TRIM/RBCC family.</text>
</comment>
<dbReference type="FunFam" id="2.60.40.10:FF:000527">
    <property type="entry name" value="E3 ubiquitin-protein ligase TRIM71"/>
    <property type="match status" value="1"/>
</dbReference>
<dbReference type="SMART" id="SM00336">
    <property type="entry name" value="BBOX"/>
    <property type="match status" value="1"/>
</dbReference>
<evidence type="ECO:0000259" key="25">
    <source>
        <dbReference type="PROSITE" id="PS50119"/>
    </source>
</evidence>
<evidence type="ECO:0000256" key="1">
    <source>
        <dbReference type="ARBA" id="ARBA00000900"/>
    </source>
</evidence>
<evidence type="ECO:0000256" key="17">
    <source>
        <dbReference type="ARBA" id="ARBA00040205"/>
    </source>
</evidence>
<dbReference type="Pfam" id="PF00643">
    <property type="entry name" value="zf-B_box"/>
    <property type="match status" value="2"/>
</dbReference>
<evidence type="ECO:0000256" key="23">
    <source>
        <dbReference type="PROSITE-ProRule" id="PRU00504"/>
    </source>
</evidence>
<comment type="caution">
    <text evidence="26">The sequence shown here is derived from an EMBL/GenBank/DDBJ whole genome shotgun (WGS) entry which is preliminary data.</text>
</comment>
<dbReference type="GO" id="GO:0000932">
    <property type="term" value="C:P-body"/>
    <property type="evidence" value="ECO:0007669"/>
    <property type="project" value="UniProtKB-SubCell"/>
</dbReference>
<dbReference type="GO" id="GO:0061630">
    <property type="term" value="F:ubiquitin protein ligase activity"/>
    <property type="evidence" value="ECO:0007669"/>
    <property type="project" value="UniProtKB-EC"/>
</dbReference>
<keyword evidence="13" id="KW-0862">Zinc</keyword>
<dbReference type="InterPro" id="IPR000315">
    <property type="entry name" value="Znf_B-box"/>
</dbReference>
<evidence type="ECO:0000256" key="2">
    <source>
        <dbReference type="ARBA" id="ARBA00004201"/>
    </source>
</evidence>
<dbReference type="CDD" id="cd19796">
    <property type="entry name" value="Bbox2_TRIM71_C-VII"/>
    <property type="match status" value="1"/>
</dbReference>
<evidence type="ECO:0000256" key="3">
    <source>
        <dbReference type="ARBA" id="ARBA00004906"/>
    </source>
</evidence>
<dbReference type="Gene3D" id="2.60.40.10">
    <property type="entry name" value="Immunoglobulins"/>
    <property type="match status" value="1"/>
</dbReference>
<dbReference type="InterPro" id="IPR011042">
    <property type="entry name" value="6-blade_b-propeller_TolB-like"/>
</dbReference>
<dbReference type="Pfam" id="PF01436">
    <property type="entry name" value="NHL"/>
    <property type="match status" value="6"/>
</dbReference>
<dbReference type="PROSITE" id="PS51125">
    <property type="entry name" value="NHL"/>
    <property type="match status" value="6"/>
</dbReference>
<dbReference type="GO" id="GO:0031047">
    <property type="term" value="P:regulatory ncRNA-mediated gene silencing"/>
    <property type="evidence" value="ECO:0007669"/>
    <property type="project" value="UniProtKB-KW"/>
</dbReference>
<evidence type="ECO:0000256" key="19">
    <source>
        <dbReference type="ARBA" id="ARBA00042007"/>
    </source>
</evidence>
<dbReference type="CDD" id="cd19812">
    <property type="entry name" value="Bbox1_TRIM71_C-VII"/>
    <property type="match status" value="1"/>
</dbReference>
<dbReference type="InterPro" id="IPR001298">
    <property type="entry name" value="Filamin/ABP280_rpt"/>
</dbReference>
<evidence type="ECO:0000313" key="26">
    <source>
        <dbReference type="EMBL" id="KAJ8415711.1"/>
    </source>
</evidence>
<dbReference type="SUPFAM" id="SSF57845">
    <property type="entry name" value="B-box zinc-binding domain"/>
    <property type="match status" value="1"/>
</dbReference>
<evidence type="ECO:0000256" key="15">
    <source>
        <dbReference type="ARBA" id="ARBA00023054"/>
    </source>
</evidence>
<dbReference type="GO" id="GO:0043161">
    <property type="term" value="P:proteasome-mediated ubiquitin-dependent protein catabolic process"/>
    <property type="evidence" value="ECO:0007669"/>
    <property type="project" value="TreeGrafter"/>
</dbReference>
<feature type="repeat" description="NHL" evidence="23">
    <location>
        <begin position="572"/>
        <end position="615"/>
    </location>
</feature>
<dbReference type="InterPro" id="IPR050952">
    <property type="entry name" value="TRIM-NHL_E3_ligases"/>
</dbReference>
<dbReference type="FunFam" id="2.120.10.30:FF:000025">
    <property type="entry name" value="E3 ubiquitin-protein ligase TRIM71"/>
    <property type="match status" value="1"/>
</dbReference>
<dbReference type="AlphaFoldDB" id="A0AAD7T773"/>
<reference evidence="26" key="1">
    <citation type="journal article" date="2023" name="Science">
        <title>Genome structures resolve the early diversification of teleost fishes.</title>
        <authorList>
            <person name="Parey E."/>
            <person name="Louis A."/>
            <person name="Montfort J."/>
            <person name="Bouchez O."/>
            <person name="Roques C."/>
            <person name="Iampietro C."/>
            <person name="Lluch J."/>
            <person name="Castinel A."/>
            <person name="Donnadieu C."/>
            <person name="Desvignes T."/>
            <person name="Floi Bucao C."/>
            <person name="Jouanno E."/>
            <person name="Wen M."/>
            <person name="Mejri S."/>
            <person name="Dirks R."/>
            <person name="Jansen H."/>
            <person name="Henkel C."/>
            <person name="Chen W.J."/>
            <person name="Zahm M."/>
            <person name="Cabau C."/>
            <person name="Klopp C."/>
            <person name="Thompson A.W."/>
            <person name="Robinson-Rechavi M."/>
            <person name="Braasch I."/>
            <person name="Lecointre G."/>
            <person name="Bobe J."/>
            <person name="Postlethwait J.H."/>
            <person name="Berthelot C."/>
            <person name="Roest Crollius H."/>
            <person name="Guiguen Y."/>
        </authorList>
    </citation>
    <scope>NUCLEOTIDE SEQUENCE</scope>
    <source>
        <strain evidence="26">NC1722</strain>
    </source>
</reference>
<evidence type="ECO:0000313" key="27">
    <source>
        <dbReference type="Proteomes" id="UP001221898"/>
    </source>
</evidence>
<evidence type="ECO:0000256" key="8">
    <source>
        <dbReference type="ARBA" id="ARBA00022679"/>
    </source>
</evidence>
<evidence type="ECO:0000256" key="21">
    <source>
        <dbReference type="PROSITE-ProRule" id="PRU00024"/>
    </source>
</evidence>
<keyword evidence="16" id="KW-0943">RNA-mediated gene silencing</keyword>
<keyword evidence="7" id="KW-0963">Cytoplasm</keyword>
<feature type="repeat" description="NHL" evidence="23">
    <location>
        <begin position="666"/>
        <end position="709"/>
    </location>
</feature>
<sequence>MFCRVSMPFVGSAWKGSAVPGDPLKLRCPTCDQKVSISESGVDALPSSNFLLSNLLDVVVSSEEQIKSTCRNNHPHGSLLRPHHIGEPQCSSCDEGNPATSHCLDCQEYLCDNCVRAHQRVRLTKDHFIERLLESLHLTSRTNNSNTPVSLPQSYHANYSLLPVFQDRTRYCQQHDSEGPFVCWTLPSAPQKTLMGGLENDPALERVLQSRPVAVDGVPLFCDSCSVPICRECSVGQHMGHSFIYLQDAVHDSRAVTIQLLADAQQGRQAIQLSIEKAQAIAEQVEIKAKVVQTEVKTISLRHRKALEERECELLWKVEKIRQVKAKALYLQVEKLHQNLSKLESTIAVVQQALEEGRSMEILLARERMLAQIQELKALRGALQPQEDDRIMFTPPDQALLIAIGSLGLISSGAFAPVTKATGDGLKRALQGKVASFTVVGYNHDGEPRLSGGDGVSAVVMGPDGTLSAADVSDHHNGTYGVSYLPKAEGEHLVSVLLCGQHIEGSPFKVPVKSGRSYGGVGLPVASFAREGDGDGELCRPWGVCVDREGYVVVADRSNNRVQIFEPCGAFHHKFGTLGSRPGQFDRPAGVACDSQRRIIVADKDNHRIQVFTFEGQFLLKFGEKGTKNGQFNYPWDVAVNAEGKILVSDTRNHRIQLFGSDGAFLNKYGFEGALWKHFDSPRGVAFNQEGHLVVTDFNNHRLLVIRPDCQSARFLGSEGTGNGQFLRPQGVAVDQEDRIIVADSRNHRIQVFEANGNFLCKFGTQGNGFGQMDRPSGIAVTPDGMVIAVDFGNNRILVF</sequence>
<dbReference type="GO" id="GO:0008270">
    <property type="term" value="F:zinc ion binding"/>
    <property type="evidence" value="ECO:0007669"/>
    <property type="project" value="UniProtKB-KW"/>
</dbReference>
<dbReference type="EC" id="2.3.2.27" evidence="5"/>
<proteinExistence type="inferred from homology"/>
<evidence type="ECO:0000256" key="10">
    <source>
        <dbReference type="ARBA" id="ARBA00022737"/>
    </source>
</evidence>
<dbReference type="InterPro" id="IPR014756">
    <property type="entry name" value="Ig_E-set"/>
</dbReference>
<organism evidence="26 27">
    <name type="scientific">Aldrovandia affinis</name>
    <dbReference type="NCBI Taxonomy" id="143900"/>
    <lineage>
        <taxon>Eukaryota</taxon>
        <taxon>Metazoa</taxon>
        <taxon>Chordata</taxon>
        <taxon>Craniata</taxon>
        <taxon>Vertebrata</taxon>
        <taxon>Euteleostomi</taxon>
        <taxon>Actinopterygii</taxon>
        <taxon>Neopterygii</taxon>
        <taxon>Teleostei</taxon>
        <taxon>Notacanthiformes</taxon>
        <taxon>Halosauridae</taxon>
        <taxon>Aldrovandia</taxon>
    </lineage>
</organism>
<evidence type="ECO:0000256" key="16">
    <source>
        <dbReference type="ARBA" id="ARBA00023158"/>
    </source>
</evidence>
<feature type="domain" description="B box-type" evidence="25">
    <location>
        <begin position="90"/>
        <end position="132"/>
    </location>
</feature>
<dbReference type="GO" id="GO:0035198">
    <property type="term" value="F:miRNA binding"/>
    <property type="evidence" value="ECO:0007669"/>
    <property type="project" value="UniProtKB-ARBA"/>
</dbReference>
<comment type="subcellular location">
    <subcellularLocation>
        <location evidence="2">Cytoplasm</location>
        <location evidence="2">P-body</location>
    </subcellularLocation>
</comment>
<dbReference type="InterPro" id="IPR017868">
    <property type="entry name" value="Filamin/ABP280_repeat-like"/>
</dbReference>
<feature type="repeat" description="NHL" evidence="23">
    <location>
        <begin position="760"/>
        <end position="800"/>
    </location>
</feature>
<dbReference type="FunFam" id="2.120.10.30:FF:000013">
    <property type="entry name" value="E3 ubiquitin-protein ligase TRIM71"/>
    <property type="match status" value="1"/>
</dbReference>
<gene>
    <name evidence="26" type="ORF">AAFF_G00402680</name>
</gene>
<dbReference type="Pfam" id="PF00630">
    <property type="entry name" value="Filamin"/>
    <property type="match status" value="1"/>
</dbReference>
<dbReference type="GO" id="GO:0000209">
    <property type="term" value="P:protein polyubiquitination"/>
    <property type="evidence" value="ECO:0007669"/>
    <property type="project" value="TreeGrafter"/>
</dbReference>
<feature type="domain" description="B box-type" evidence="25">
    <location>
        <begin position="220"/>
        <end position="246"/>
    </location>
</feature>
<evidence type="ECO:0000256" key="14">
    <source>
        <dbReference type="ARBA" id="ARBA00022884"/>
    </source>
</evidence>
<dbReference type="PANTHER" id="PTHR24104">
    <property type="entry name" value="E3 UBIQUITIN-PROTEIN LIGASE NHLRC1-RELATED"/>
    <property type="match status" value="1"/>
</dbReference>
<evidence type="ECO:0000256" key="5">
    <source>
        <dbReference type="ARBA" id="ARBA00012483"/>
    </source>
</evidence>
<dbReference type="FunFam" id="2.120.10.30:FF:000080">
    <property type="entry name" value="E3 ubiquitin-protein ligase TRIM71"/>
    <property type="match status" value="1"/>
</dbReference>
<dbReference type="SMART" id="SM00557">
    <property type="entry name" value="IG_FLMN"/>
    <property type="match status" value="1"/>
</dbReference>
<dbReference type="SUPFAM" id="SSF101898">
    <property type="entry name" value="NHL repeat"/>
    <property type="match status" value="1"/>
</dbReference>
<keyword evidence="10" id="KW-0677">Repeat</keyword>
<keyword evidence="9" id="KW-0479">Metal-binding</keyword>
<dbReference type="InterPro" id="IPR001258">
    <property type="entry name" value="NHL_repeat"/>
</dbReference>
<keyword evidence="27" id="KW-1185">Reference proteome</keyword>
<accession>A0AAD7T773</accession>
<dbReference type="EMBL" id="JAINUG010000008">
    <property type="protein sequence ID" value="KAJ8415711.1"/>
    <property type="molecule type" value="Genomic_DNA"/>
</dbReference>
<dbReference type="SUPFAM" id="SSF81296">
    <property type="entry name" value="E set domains"/>
    <property type="match status" value="1"/>
</dbReference>
<keyword evidence="14" id="KW-0694">RNA-binding</keyword>
<keyword evidence="8" id="KW-0808">Transferase</keyword>
<feature type="repeat" description="NHL" evidence="23">
    <location>
        <begin position="525"/>
        <end position="568"/>
    </location>
</feature>
<protein>
    <recommendedName>
        <fullName evidence="17">E3 ubiquitin-protein ligase TRIM71</fullName>
        <ecNumber evidence="5">2.3.2.27</ecNumber>
    </recommendedName>
    <alternativeName>
        <fullName evidence="20">Protein lin-41 homolog</fullName>
    </alternativeName>
    <alternativeName>
        <fullName evidence="18">RING-type E3 ubiquitin transferase TRIM71</fullName>
    </alternativeName>
    <alternativeName>
        <fullName evidence="19">Tripartite motif-containing protein 71</fullName>
    </alternativeName>
</protein>
<evidence type="ECO:0000256" key="12">
    <source>
        <dbReference type="ARBA" id="ARBA00022786"/>
    </source>
</evidence>
<keyword evidence="11 21" id="KW-0863">Zinc-finger</keyword>
<dbReference type="GO" id="GO:0007399">
    <property type="term" value="P:nervous system development"/>
    <property type="evidence" value="ECO:0007669"/>
    <property type="project" value="UniProtKB-ARBA"/>
</dbReference>
<feature type="repeat" description="NHL" evidence="23">
    <location>
        <begin position="713"/>
        <end position="756"/>
    </location>
</feature>
<comment type="pathway">
    <text evidence="3">Protein modification; protein ubiquitination.</text>
</comment>
<dbReference type="Gene3D" id="2.120.10.30">
    <property type="entry name" value="TolB, C-terminal domain"/>
    <property type="match status" value="3"/>
</dbReference>
<evidence type="ECO:0000256" key="4">
    <source>
        <dbReference type="ARBA" id="ARBA00008518"/>
    </source>
</evidence>
<evidence type="ECO:0000256" key="20">
    <source>
        <dbReference type="ARBA" id="ARBA00043228"/>
    </source>
</evidence>
<feature type="coiled-coil region" evidence="24">
    <location>
        <begin position="326"/>
        <end position="353"/>
    </location>
</feature>
<evidence type="ECO:0000256" key="7">
    <source>
        <dbReference type="ARBA" id="ARBA00022490"/>
    </source>
</evidence>
<comment type="catalytic activity">
    <reaction evidence="1">
        <text>S-ubiquitinyl-[E2 ubiquitin-conjugating enzyme]-L-cysteine + [acceptor protein]-L-lysine = [E2 ubiquitin-conjugating enzyme]-L-cysteine + N(6)-ubiquitinyl-[acceptor protein]-L-lysine.</text>
        <dbReference type="EC" id="2.3.2.27"/>
    </reaction>
</comment>
<keyword evidence="12" id="KW-0833">Ubl conjugation pathway</keyword>
<name>A0AAD7T773_9TELE</name>
<feature type="repeat" description="Filamin" evidence="22">
    <location>
        <begin position="411"/>
        <end position="512"/>
    </location>
</feature>
<evidence type="ECO:0000256" key="22">
    <source>
        <dbReference type="PROSITE-ProRule" id="PRU00087"/>
    </source>
</evidence>
<dbReference type="Gene3D" id="3.30.160.60">
    <property type="entry name" value="Classic Zinc Finger"/>
    <property type="match status" value="2"/>
</dbReference>
<evidence type="ECO:0000256" key="18">
    <source>
        <dbReference type="ARBA" id="ARBA00041679"/>
    </source>
</evidence>
<dbReference type="PROSITE" id="PS50119">
    <property type="entry name" value="ZF_BBOX"/>
    <property type="match status" value="2"/>
</dbReference>
<keyword evidence="15 24" id="KW-0175">Coiled coil</keyword>
<dbReference type="PANTHER" id="PTHR24104:SF55">
    <property type="entry name" value="E3 UBIQUITIN-PROTEIN LIGASE TRIM71"/>
    <property type="match status" value="1"/>
</dbReference>
<evidence type="ECO:0000256" key="13">
    <source>
        <dbReference type="ARBA" id="ARBA00022833"/>
    </source>
</evidence>
<evidence type="ECO:0000256" key="11">
    <source>
        <dbReference type="ARBA" id="ARBA00022771"/>
    </source>
</evidence>
<dbReference type="InterPro" id="IPR013783">
    <property type="entry name" value="Ig-like_fold"/>
</dbReference>